<feature type="compositionally biased region" description="Polar residues" evidence="1">
    <location>
        <begin position="237"/>
        <end position="247"/>
    </location>
</feature>
<feature type="compositionally biased region" description="Acidic residues" evidence="1">
    <location>
        <begin position="286"/>
        <end position="299"/>
    </location>
</feature>
<name>A0AA39R558_9LECA</name>
<feature type="compositionally biased region" description="Polar residues" evidence="1">
    <location>
        <begin position="181"/>
        <end position="195"/>
    </location>
</feature>
<feature type="region of interest" description="Disordered" evidence="1">
    <location>
        <begin position="269"/>
        <end position="337"/>
    </location>
</feature>
<dbReference type="AlphaFoldDB" id="A0AA39R558"/>
<feature type="region of interest" description="Disordered" evidence="1">
    <location>
        <begin position="389"/>
        <end position="416"/>
    </location>
</feature>
<feature type="region of interest" description="Disordered" evidence="1">
    <location>
        <begin position="176"/>
        <end position="195"/>
    </location>
</feature>
<evidence type="ECO:0000313" key="3">
    <source>
        <dbReference type="Proteomes" id="UP001166286"/>
    </source>
</evidence>
<accession>A0AA39R558</accession>
<organism evidence="2 3">
    <name type="scientific">Cladonia borealis</name>
    <dbReference type="NCBI Taxonomy" id="184061"/>
    <lineage>
        <taxon>Eukaryota</taxon>
        <taxon>Fungi</taxon>
        <taxon>Dikarya</taxon>
        <taxon>Ascomycota</taxon>
        <taxon>Pezizomycotina</taxon>
        <taxon>Lecanoromycetes</taxon>
        <taxon>OSLEUM clade</taxon>
        <taxon>Lecanoromycetidae</taxon>
        <taxon>Lecanorales</taxon>
        <taxon>Lecanorineae</taxon>
        <taxon>Cladoniaceae</taxon>
        <taxon>Cladonia</taxon>
    </lineage>
</organism>
<feature type="compositionally biased region" description="Pro residues" evidence="1">
    <location>
        <begin position="312"/>
        <end position="323"/>
    </location>
</feature>
<keyword evidence="3" id="KW-1185">Reference proteome</keyword>
<comment type="caution">
    <text evidence="2">The sequence shown here is derived from an EMBL/GenBank/DDBJ whole genome shotgun (WGS) entry which is preliminary data.</text>
</comment>
<protein>
    <submittedName>
        <fullName evidence="2">Uncharacterized protein</fullName>
    </submittedName>
</protein>
<reference evidence="2" key="1">
    <citation type="submission" date="2023-03" db="EMBL/GenBank/DDBJ databases">
        <title>Complete genome of Cladonia borealis.</title>
        <authorList>
            <person name="Park H."/>
        </authorList>
    </citation>
    <scope>NUCLEOTIDE SEQUENCE</scope>
    <source>
        <strain evidence="2">ANT050790</strain>
    </source>
</reference>
<gene>
    <name evidence="2" type="ORF">JMJ35_002452</name>
</gene>
<feature type="region of interest" description="Disordered" evidence="1">
    <location>
        <begin position="225"/>
        <end position="250"/>
    </location>
</feature>
<dbReference type="EMBL" id="JAFEKC020000004">
    <property type="protein sequence ID" value="KAK0515073.1"/>
    <property type="molecule type" value="Genomic_DNA"/>
</dbReference>
<feature type="compositionally biased region" description="Acidic residues" evidence="1">
    <location>
        <begin position="389"/>
        <end position="399"/>
    </location>
</feature>
<proteinExistence type="predicted"/>
<sequence length="416" mass="46029">MGVSKPLYAPLEPSCLRILSSPLSPASPLTPTPIQLHYPNLPSPRSMISGASGSSIKIVAPPTMPWLWSCHKCHTRYALGATRRCLHDGHYFCGGTTVDKKIGKTRRHRACASEFDYIGWEHFNNWKRESKNLQNPNLKHCETQCDFPSACHWKTRHTPKKEANFSFLDPECLGTEEPQPKSFTNTSSSTPERTLSTVPKLLKSFVKAAEKRTTQLTTLLSTLEEESNFASTPGYLPSTTSTSTAQKPPTLNPLTLNPLSLHIPVLDFSLNPSSPPSPTRPTETITAEDDADEDPDVDMTDWIVKDDIDSPPTSPTLPTPPPKSTLRLHPQSPKNNVPFDFSMDTTTKIPEVPGDDESPISPRRTAWEWTAGDIGIALSSPVVRYESLEDVDSEGEEGEGGMNMLWEKDVDRRVSV</sequence>
<dbReference type="Proteomes" id="UP001166286">
    <property type="component" value="Unassembled WGS sequence"/>
</dbReference>
<evidence type="ECO:0000256" key="1">
    <source>
        <dbReference type="SAM" id="MobiDB-lite"/>
    </source>
</evidence>
<feature type="compositionally biased region" description="Basic and acidic residues" evidence="1">
    <location>
        <begin position="406"/>
        <end position="416"/>
    </location>
</feature>
<evidence type="ECO:0000313" key="2">
    <source>
        <dbReference type="EMBL" id="KAK0515073.1"/>
    </source>
</evidence>